<accession>A0A927ILM4</accession>
<evidence type="ECO:0000256" key="2">
    <source>
        <dbReference type="ARBA" id="ARBA00022519"/>
    </source>
</evidence>
<comment type="caution">
    <text evidence="7">The sequence shown here is derived from an EMBL/GenBank/DDBJ whole genome shotgun (WGS) entry which is preliminary data.</text>
</comment>
<name>A0A927ILM4_9BURK</name>
<reference evidence="7" key="1">
    <citation type="submission" date="2020-09" db="EMBL/GenBank/DDBJ databases">
        <title>Genome seq and assembly of Limnohabitants sp.</title>
        <authorList>
            <person name="Chhetri G."/>
        </authorList>
    </citation>
    <scope>NUCLEOTIDE SEQUENCE</scope>
    <source>
        <strain evidence="7">JUR4</strain>
    </source>
</reference>
<feature type="transmembrane region" description="Helical" evidence="6">
    <location>
        <begin position="16"/>
        <end position="34"/>
    </location>
</feature>
<dbReference type="PANTHER" id="PTHR37481">
    <property type="entry name" value="LIPOPOLYSACCHARIDE EXPORT SYSTEM PROTEIN LPTC"/>
    <property type="match status" value="1"/>
</dbReference>
<dbReference type="GO" id="GO:0017089">
    <property type="term" value="F:glycolipid transfer activity"/>
    <property type="evidence" value="ECO:0007669"/>
    <property type="project" value="TreeGrafter"/>
</dbReference>
<keyword evidence="4 6" id="KW-1133">Transmembrane helix</keyword>
<gene>
    <name evidence="7" type="primary">lptC</name>
    <name evidence="7" type="ORF">IC609_07145</name>
</gene>
<keyword evidence="3 6" id="KW-0812">Transmembrane</keyword>
<dbReference type="Proteomes" id="UP000647424">
    <property type="component" value="Unassembled WGS sequence"/>
</dbReference>
<evidence type="ECO:0000256" key="5">
    <source>
        <dbReference type="ARBA" id="ARBA00023136"/>
    </source>
</evidence>
<evidence type="ECO:0000313" key="8">
    <source>
        <dbReference type="Proteomes" id="UP000647424"/>
    </source>
</evidence>
<evidence type="ECO:0000256" key="3">
    <source>
        <dbReference type="ARBA" id="ARBA00022692"/>
    </source>
</evidence>
<protein>
    <submittedName>
        <fullName evidence="7">LPS export ABC transporter periplasmic protein LptC</fullName>
    </submittedName>
</protein>
<dbReference type="PANTHER" id="PTHR37481:SF1">
    <property type="entry name" value="LIPOPOLYSACCHARIDE EXPORT SYSTEM PROTEIN LPTC"/>
    <property type="match status" value="1"/>
</dbReference>
<dbReference type="EMBL" id="JACYFT010000001">
    <property type="protein sequence ID" value="MBD8050315.1"/>
    <property type="molecule type" value="Genomic_DNA"/>
</dbReference>
<dbReference type="GO" id="GO:0030288">
    <property type="term" value="C:outer membrane-bounded periplasmic space"/>
    <property type="evidence" value="ECO:0007669"/>
    <property type="project" value="TreeGrafter"/>
</dbReference>
<dbReference type="GO" id="GO:0005886">
    <property type="term" value="C:plasma membrane"/>
    <property type="evidence" value="ECO:0007669"/>
    <property type="project" value="InterPro"/>
</dbReference>
<keyword evidence="2" id="KW-0997">Cell inner membrane</keyword>
<dbReference type="Pfam" id="PF06835">
    <property type="entry name" value="LptC"/>
    <property type="match status" value="1"/>
</dbReference>
<dbReference type="Gene3D" id="2.60.450.10">
    <property type="entry name" value="Lipopolysaccharide (LPS) transport protein A like domain"/>
    <property type="match status" value="1"/>
</dbReference>
<dbReference type="AlphaFoldDB" id="A0A927ILM4"/>
<keyword evidence="5 6" id="KW-0472">Membrane</keyword>
<evidence type="ECO:0000256" key="6">
    <source>
        <dbReference type="SAM" id="Phobius"/>
    </source>
</evidence>
<dbReference type="InterPro" id="IPR052363">
    <property type="entry name" value="LPS_export_LptC"/>
</dbReference>
<keyword evidence="1" id="KW-1003">Cell membrane</keyword>
<sequence length="205" mass="22889">MNASPVLRKAWDRVTLYLPLLVMLVLALGSWWLVRSMPDLWSAPKDKVVRKDPDYNLRQFVVKVFDAQGRLVREVMGDEGRHYPDTDELHIEQVTFKAQTEAGQHLNAVGHKGIATGDGERVTLLGDARAVREATDDLPRIELRGEKIIALIKAEKLLSSDPVQITRGADVFTANNMDFDIQSGHYLLSGRVRGTLAPTSQAHQP</sequence>
<dbReference type="InterPro" id="IPR010664">
    <property type="entry name" value="LipoPS_assembly_LptC-rel"/>
</dbReference>
<proteinExistence type="predicted"/>
<evidence type="ECO:0000256" key="4">
    <source>
        <dbReference type="ARBA" id="ARBA00022989"/>
    </source>
</evidence>
<evidence type="ECO:0000256" key="1">
    <source>
        <dbReference type="ARBA" id="ARBA00022475"/>
    </source>
</evidence>
<dbReference type="NCBIfam" id="TIGR04409">
    <property type="entry name" value="LptC_YrbK"/>
    <property type="match status" value="1"/>
</dbReference>
<keyword evidence="8" id="KW-1185">Reference proteome</keyword>
<dbReference type="InterPro" id="IPR026265">
    <property type="entry name" value="LptC"/>
</dbReference>
<dbReference type="GO" id="GO:0015221">
    <property type="term" value="F:lipopolysaccharide transmembrane transporter activity"/>
    <property type="evidence" value="ECO:0007669"/>
    <property type="project" value="InterPro"/>
</dbReference>
<organism evidence="7 8">
    <name type="scientific">Limnohabitans radicicola</name>
    <dbReference type="NCBI Taxonomy" id="2771427"/>
    <lineage>
        <taxon>Bacteria</taxon>
        <taxon>Pseudomonadati</taxon>
        <taxon>Pseudomonadota</taxon>
        <taxon>Betaproteobacteria</taxon>
        <taxon>Burkholderiales</taxon>
        <taxon>Comamonadaceae</taxon>
        <taxon>Limnohabitans</taxon>
    </lineage>
</organism>
<dbReference type="RefSeq" id="WP_191818713.1">
    <property type="nucleotide sequence ID" value="NZ_JACYFT010000001.1"/>
</dbReference>
<evidence type="ECO:0000313" key="7">
    <source>
        <dbReference type="EMBL" id="MBD8050315.1"/>
    </source>
</evidence>